<comment type="caution">
    <text evidence="2">The sequence shown here is derived from an EMBL/GenBank/DDBJ whole genome shotgun (WGS) entry which is preliminary data.</text>
</comment>
<dbReference type="Proteomes" id="UP000636960">
    <property type="component" value="Unassembled WGS sequence"/>
</dbReference>
<feature type="region of interest" description="Disordered" evidence="1">
    <location>
        <begin position="1"/>
        <end position="40"/>
    </location>
</feature>
<evidence type="ECO:0000313" key="2">
    <source>
        <dbReference type="EMBL" id="GIE97239.1"/>
    </source>
</evidence>
<protein>
    <submittedName>
        <fullName evidence="2">Uncharacterized protein</fullName>
    </submittedName>
</protein>
<dbReference type="AlphaFoldDB" id="A0A919MW97"/>
<feature type="compositionally biased region" description="Basic and acidic residues" evidence="1">
    <location>
        <begin position="31"/>
        <end position="40"/>
    </location>
</feature>
<evidence type="ECO:0000313" key="3">
    <source>
        <dbReference type="Proteomes" id="UP000636960"/>
    </source>
</evidence>
<feature type="region of interest" description="Disordered" evidence="1">
    <location>
        <begin position="189"/>
        <end position="210"/>
    </location>
</feature>
<proteinExistence type="predicted"/>
<name>A0A919MW97_9ACTN</name>
<gene>
    <name evidence="2" type="ORF">Ari01nite_47040</name>
</gene>
<keyword evidence="3" id="KW-1185">Reference proteome</keyword>
<accession>A0A919MW97</accession>
<dbReference type="RefSeq" id="WP_203783995.1">
    <property type="nucleotide sequence ID" value="NZ_BOMV01000055.1"/>
</dbReference>
<dbReference type="EMBL" id="BOMV01000055">
    <property type="protein sequence ID" value="GIE97239.1"/>
    <property type="molecule type" value="Genomic_DNA"/>
</dbReference>
<sequence>MRHQLEQLPGLRVEQMGVVGEEQRRAPGRPEQGHDGERERDLTCAGITARHDRCQEVTLRSRHLRQHVGQRCEESLQAGPGQRTFVGVTGHCQHHPAGPGMRIAGHRQPGPAGVAVHRRPSFATPTGKTLTDTTLTDTTLTDATLTDATPIDATPIDATPIDATPIDATPTDGQRCSMQQRGAALACRAHEDQGAAPPRCGRIQQRPHGR</sequence>
<reference evidence="2" key="1">
    <citation type="submission" date="2021-01" db="EMBL/GenBank/DDBJ databases">
        <title>Whole genome shotgun sequence of Actinoplanes rishiriensis NBRC 108556.</title>
        <authorList>
            <person name="Komaki H."/>
            <person name="Tamura T."/>
        </authorList>
    </citation>
    <scope>NUCLEOTIDE SEQUENCE</scope>
    <source>
        <strain evidence="2">NBRC 108556</strain>
    </source>
</reference>
<organism evidence="2 3">
    <name type="scientific">Paractinoplanes rishiriensis</name>
    <dbReference type="NCBI Taxonomy" id="1050105"/>
    <lineage>
        <taxon>Bacteria</taxon>
        <taxon>Bacillati</taxon>
        <taxon>Actinomycetota</taxon>
        <taxon>Actinomycetes</taxon>
        <taxon>Micromonosporales</taxon>
        <taxon>Micromonosporaceae</taxon>
        <taxon>Paractinoplanes</taxon>
    </lineage>
</organism>
<evidence type="ECO:0000256" key="1">
    <source>
        <dbReference type="SAM" id="MobiDB-lite"/>
    </source>
</evidence>